<sequence length="163" mass="17054">MSDPTALPNFPPPPDEHPLRGRVLDALIDAGLAPNVDGDGDVAFTVQDQQIFVRCTEGDVQIMRVFGQWAISDAVPSDPLTRLSTCNEISLQMNCVKAGLANDTLVVTSEHVVTPGSDVPVLVNVSIQLVLAAVQLWHERIMGGEGGPTGPGAGQPAPDGDPA</sequence>
<name>A0A849HFQ1_9MICO</name>
<reference evidence="2 3" key="1">
    <citation type="submission" date="2020-04" db="EMBL/GenBank/DDBJ databases">
        <title>Knoellia sp. isolate from air conditioner.</title>
        <authorList>
            <person name="Chea S."/>
            <person name="Kim D.-U."/>
        </authorList>
    </citation>
    <scope>NUCLEOTIDE SEQUENCE [LARGE SCALE GENOMIC DNA]</scope>
    <source>
        <strain evidence="2 3">DB2414S</strain>
    </source>
</reference>
<evidence type="ECO:0000313" key="2">
    <source>
        <dbReference type="EMBL" id="NNM46248.1"/>
    </source>
</evidence>
<gene>
    <name evidence="2" type="ORF">HJG52_09550</name>
</gene>
<keyword evidence="3" id="KW-1185">Reference proteome</keyword>
<evidence type="ECO:0008006" key="4">
    <source>
        <dbReference type="Google" id="ProtNLM"/>
    </source>
</evidence>
<dbReference type="Proteomes" id="UP000588586">
    <property type="component" value="Unassembled WGS sequence"/>
</dbReference>
<organism evidence="2 3">
    <name type="scientific">Knoellia koreensis</name>
    <dbReference type="NCBI Taxonomy" id="2730921"/>
    <lineage>
        <taxon>Bacteria</taxon>
        <taxon>Bacillati</taxon>
        <taxon>Actinomycetota</taxon>
        <taxon>Actinomycetes</taxon>
        <taxon>Micrococcales</taxon>
        <taxon>Intrasporangiaceae</taxon>
        <taxon>Knoellia</taxon>
    </lineage>
</organism>
<protein>
    <recommendedName>
        <fullName evidence="4">YbjN domain-containing protein</fullName>
    </recommendedName>
</protein>
<evidence type="ECO:0000313" key="3">
    <source>
        <dbReference type="Proteomes" id="UP000588586"/>
    </source>
</evidence>
<proteinExistence type="predicted"/>
<comment type="caution">
    <text evidence="2">The sequence shown here is derived from an EMBL/GenBank/DDBJ whole genome shotgun (WGS) entry which is preliminary data.</text>
</comment>
<feature type="compositionally biased region" description="Low complexity" evidence="1">
    <location>
        <begin position="154"/>
        <end position="163"/>
    </location>
</feature>
<dbReference type="EMBL" id="JABEPQ010000002">
    <property type="protein sequence ID" value="NNM46248.1"/>
    <property type="molecule type" value="Genomic_DNA"/>
</dbReference>
<feature type="compositionally biased region" description="Gly residues" evidence="1">
    <location>
        <begin position="143"/>
        <end position="153"/>
    </location>
</feature>
<feature type="region of interest" description="Disordered" evidence="1">
    <location>
        <begin position="142"/>
        <end position="163"/>
    </location>
</feature>
<dbReference type="RefSeq" id="WP_171243370.1">
    <property type="nucleotide sequence ID" value="NZ_JABEPQ010000002.1"/>
</dbReference>
<accession>A0A849HFQ1</accession>
<dbReference type="AlphaFoldDB" id="A0A849HFQ1"/>
<evidence type="ECO:0000256" key="1">
    <source>
        <dbReference type="SAM" id="MobiDB-lite"/>
    </source>
</evidence>